<dbReference type="Gene3D" id="2.60.40.1120">
    <property type="entry name" value="Carboxypeptidase-like, regulatory domain"/>
    <property type="match status" value="1"/>
</dbReference>
<dbReference type="InterPro" id="IPR011042">
    <property type="entry name" value="6-blade_b-propeller_TolB-like"/>
</dbReference>
<dbReference type="Proteomes" id="UP001139462">
    <property type="component" value="Unassembled WGS sequence"/>
</dbReference>
<dbReference type="SUPFAM" id="SSF49265">
    <property type="entry name" value="Fibronectin type III"/>
    <property type="match status" value="1"/>
</dbReference>
<dbReference type="InterPro" id="IPR013784">
    <property type="entry name" value="Carb-bd-like_fold"/>
</dbReference>
<dbReference type="RefSeq" id="WP_237608023.1">
    <property type="nucleotide sequence ID" value="NZ_JAIRBB010000004.1"/>
</dbReference>
<dbReference type="Gene3D" id="2.60.40.10">
    <property type="entry name" value="Immunoglobulins"/>
    <property type="match status" value="1"/>
</dbReference>
<dbReference type="GO" id="GO:0030246">
    <property type="term" value="F:carbohydrate binding"/>
    <property type="evidence" value="ECO:0007669"/>
    <property type="project" value="InterPro"/>
</dbReference>
<keyword evidence="1" id="KW-0121">Carboxypeptidase</keyword>
<reference evidence="1" key="1">
    <citation type="submission" date="2021-09" db="EMBL/GenBank/DDBJ databases">
        <title>Genome of Aequorivita sp. strain F64183.</title>
        <authorList>
            <person name="Wang Y."/>
        </authorList>
    </citation>
    <scope>NUCLEOTIDE SEQUENCE</scope>
    <source>
        <strain evidence="1">F64183</strain>
    </source>
</reference>
<keyword evidence="1" id="KW-0645">Protease</keyword>
<dbReference type="PANTHER" id="PTHR36842">
    <property type="entry name" value="PROTEIN TOLB HOMOLOG"/>
    <property type="match status" value="1"/>
</dbReference>
<evidence type="ECO:0000313" key="1">
    <source>
        <dbReference type="EMBL" id="MCG2430859.1"/>
    </source>
</evidence>
<dbReference type="GO" id="GO:0004180">
    <property type="term" value="F:carboxypeptidase activity"/>
    <property type="evidence" value="ECO:0007669"/>
    <property type="project" value="UniProtKB-KW"/>
</dbReference>
<evidence type="ECO:0000313" key="2">
    <source>
        <dbReference type="Proteomes" id="UP001139462"/>
    </source>
</evidence>
<comment type="caution">
    <text evidence="1">The sequence shown here is derived from an EMBL/GenBank/DDBJ whole genome shotgun (WGS) entry which is preliminary data.</text>
</comment>
<dbReference type="SUPFAM" id="SSF49452">
    <property type="entry name" value="Starch-binding domain-like"/>
    <property type="match status" value="1"/>
</dbReference>
<sequence>MNKYNIQMRRGYTYIKFLCLLFVVLVGCNEDRIDENAYGKIIGKAVIEGTNEPLQNVRISTSPVTSTIFTDNAGYFILENVPAGEYSVLARLDGYLARYEPATVIANKTVNVIFDMEVSTANNRPPSAPELLMPAENEVIDGVEALFQWSSIDPEGDPITFELELRNDQNDVVERFDDLNDTIYLYPELILGAQYFWQVTAADEYNPPVLSPVGTFKVKPAPIENRFLFVRNINGNNVIFSADEEGNEFQLTSENTNSYRPRRNVAANRIAYLQTTGAQADIYTMNRDGTDKVKVTSNVRPNGFNLNEINISWPPTSDRIYFPVLDKLYRIRSSGQDLELVYQTTDGSLISEIAVSENSDLIVLKTNNLSGYDISIFTIDFSGTVLDTLITGLPGGAGGLDISVTNSKIVYSYDVDGFEPLDYRRLNSRIFLYDIVTNTTTDISGEKPNGTNDLEPIFSPNEAFVIFTNTSNDGISQKDVYQLEIGDSESRTLLFENAFMPDWE</sequence>
<dbReference type="PANTHER" id="PTHR36842:SF1">
    <property type="entry name" value="PROTEIN TOLB"/>
    <property type="match status" value="1"/>
</dbReference>
<dbReference type="Pfam" id="PF13620">
    <property type="entry name" value="CarboxypepD_reg"/>
    <property type="match status" value="1"/>
</dbReference>
<dbReference type="InterPro" id="IPR036116">
    <property type="entry name" value="FN3_sf"/>
</dbReference>
<accession>A0A9X1U3K4</accession>
<dbReference type="InterPro" id="IPR013783">
    <property type="entry name" value="Ig-like_fold"/>
</dbReference>
<dbReference type="PROSITE" id="PS51257">
    <property type="entry name" value="PROKAR_LIPOPROTEIN"/>
    <property type="match status" value="1"/>
</dbReference>
<dbReference type="EMBL" id="JAIRBB010000004">
    <property type="protein sequence ID" value="MCG2430859.1"/>
    <property type="molecule type" value="Genomic_DNA"/>
</dbReference>
<protein>
    <submittedName>
        <fullName evidence="1">Carboxypeptidase regulatory-like domain-containing protein</fullName>
    </submittedName>
</protein>
<organism evidence="1 2">
    <name type="scientific">Aequorivita xiaoshiensis</name>
    <dbReference type="NCBI Taxonomy" id="2874476"/>
    <lineage>
        <taxon>Bacteria</taxon>
        <taxon>Pseudomonadati</taxon>
        <taxon>Bacteroidota</taxon>
        <taxon>Flavobacteriia</taxon>
        <taxon>Flavobacteriales</taxon>
        <taxon>Flavobacteriaceae</taxon>
        <taxon>Aequorivita</taxon>
    </lineage>
</organism>
<gene>
    <name evidence="1" type="ORF">K8344_06980</name>
</gene>
<keyword evidence="2" id="KW-1185">Reference proteome</keyword>
<keyword evidence="1" id="KW-0378">Hydrolase</keyword>
<dbReference type="SUPFAM" id="SSF69304">
    <property type="entry name" value="Tricorn protease N-terminal domain"/>
    <property type="match status" value="1"/>
</dbReference>
<name>A0A9X1U3K4_9FLAO</name>
<dbReference type="Gene3D" id="2.120.10.30">
    <property type="entry name" value="TolB, C-terminal domain"/>
    <property type="match status" value="1"/>
</dbReference>
<dbReference type="AlphaFoldDB" id="A0A9X1U3K4"/>
<proteinExistence type="predicted"/>